<protein>
    <recommendedName>
        <fullName evidence="2">2-amino-4-hydroxy-6-hydroxymethyldihydropteridine diphosphokinase</fullName>
        <ecNumber evidence="2">2.7.6.3</ecNumber>
    </recommendedName>
</protein>
<dbReference type="Proteomes" id="UP000238707">
    <property type="component" value="Unassembled WGS sequence"/>
</dbReference>
<dbReference type="CDD" id="cd00483">
    <property type="entry name" value="HPPK"/>
    <property type="match status" value="1"/>
</dbReference>
<dbReference type="UniPathway" id="UPA00077">
    <property type="reaction ID" value="UER00155"/>
</dbReference>
<dbReference type="GO" id="GO:0016301">
    <property type="term" value="F:kinase activity"/>
    <property type="evidence" value="ECO:0007669"/>
    <property type="project" value="UniProtKB-KW"/>
</dbReference>
<keyword evidence="7" id="KW-0289">Folate biosynthesis</keyword>
<dbReference type="InterPro" id="IPR035907">
    <property type="entry name" value="Hppk_sf"/>
</dbReference>
<dbReference type="InterPro" id="IPR000550">
    <property type="entry name" value="Hppk"/>
</dbReference>
<dbReference type="NCBIfam" id="TIGR01498">
    <property type="entry name" value="folK"/>
    <property type="match status" value="1"/>
</dbReference>
<dbReference type="PANTHER" id="PTHR43071:SF2">
    <property type="entry name" value="2-AMINO-4-HYDROXY-6-HYDROXYMETHYLDIHYDROPTERIDINE PYROPHOSPHOKINASE"/>
    <property type="match status" value="1"/>
</dbReference>
<reference evidence="9 10" key="1">
    <citation type="submission" date="2016-12" db="EMBL/GenBank/DDBJ databases">
        <title>Diversity of luminous bacteria.</title>
        <authorList>
            <person name="Yoshizawa S."/>
            <person name="Kogure K."/>
        </authorList>
    </citation>
    <scope>NUCLEOTIDE SEQUENCE [LARGE SCALE GENOMIC DNA]</scope>
    <source>
        <strain evidence="9 10">LC2-408</strain>
    </source>
</reference>
<dbReference type="GO" id="GO:0005524">
    <property type="term" value="F:ATP binding"/>
    <property type="evidence" value="ECO:0007669"/>
    <property type="project" value="UniProtKB-KW"/>
</dbReference>
<evidence type="ECO:0000256" key="4">
    <source>
        <dbReference type="ARBA" id="ARBA00022741"/>
    </source>
</evidence>
<gene>
    <name evidence="9" type="ORF">BTO10_13060</name>
</gene>
<organism evidence="9 10">
    <name type="scientific">Vibrio chagasii</name>
    <dbReference type="NCBI Taxonomy" id="170679"/>
    <lineage>
        <taxon>Bacteria</taxon>
        <taxon>Pseudomonadati</taxon>
        <taxon>Pseudomonadota</taxon>
        <taxon>Gammaproteobacteria</taxon>
        <taxon>Vibrionales</taxon>
        <taxon>Vibrionaceae</taxon>
        <taxon>Vibrio</taxon>
    </lineage>
</organism>
<keyword evidence="5 9" id="KW-0418">Kinase</keyword>
<comment type="caution">
    <text evidence="9">The sequence shown here is derived from an EMBL/GenBank/DDBJ whole genome shotgun (WGS) entry which is preliminary data.</text>
</comment>
<dbReference type="RefSeq" id="WP_105024792.1">
    <property type="nucleotide sequence ID" value="NZ_MSCI01000002.1"/>
</dbReference>
<dbReference type="GO" id="GO:0046656">
    <property type="term" value="P:folic acid biosynthetic process"/>
    <property type="evidence" value="ECO:0007669"/>
    <property type="project" value="UniProtKB-KW"/>
</dbReference>
<evidence type="ECO:0000256" key="5">
    <source>
        <dbReference type="ARBA" id="ARBA00022777"/>
    </source>
</evidence>
<evidence type="ECO:0000256" key="7">
    <source>
        <dbReference type="ARBA" id="ARBA00022909"/>
    </source>
</evidence>
<dbReference type="Pfam" id="PF01288">
    <property type="entry name" value="HPPK"/>
    <property type="match status" value="1"/>
</dbReference>
<keyword evidence="3" id="KW-0808">Transferase</keyword>
<keyword evidence="10" id="KW-1185">Reference proteome</keyword>
<accession>A0A2S7VDM6</accession>
<evidence type="ECO:0000256" key="6">
    <source>
        <dbReference type="ARBA" id="ARBA00022840"/>
    </source>
</evidence>
<evidence type="ECO:0000256" key="1">
    <source>
        <dbReference type="ARBA" id="ARBA00005051"/>
    </source>
</evidence>
<evidence type="ECO:0000313" key="9">
    <source>
        <dbReference type="EMBL" id="PQJ60294.1"/>
    </source>
</evidence>
<keyword evidence="4" id="KW-0547">Nucleotide-binding</keyword>
<dbReference type="GO" id="GO:0046654">
    <property type="term" value="P:tetrahydrofolate biosynthetic process"/>
    <property type="evidence" value="ECO:0007669"/>
    <property type="project" value="UniProtKB-UniPathway"/>
</dbReference>
<evidence type="ECO:0000259" key="8">
    <source>
        <dbReference type="Pfam" id="PF01288"/>
    </source>
</evidence>
<evidence type="ECO:0000256" key="2">
    <source>
        <dbReference type="ARBA" id="ARBA00013253"/>
    </source>
</evidence>
<evidence type="ECO:0000256" key="3">
    <source>
        <dbReference type="ARBA" id="ARBA00022679"/>
    </source>
</evidence>
<proteinExistence type="predicted"/>
<evidence type="ECO:0000313" key="10">
    <source>
        <dbReference type="Proteomes" id="UP000238707"/>
    </source>
</evidence>
<dbReference type="Gene3D" id="3.30.70.560">
    <property type="entry name" value="7,8-Dihydro-6-hydroxymethylpterin-pyrophosphokinase HPPK"/>
    <property type="match status" value="1"/>
</dbReference>
<dbReference type="AlphaFoldDB" id="A0A2S7VDM6"/>
<dbReference type="PANTHER" id="PTHR43071">
    <property type="entry name" value="2-AMINO-4-HYDROXY-6-HYDROXYMETHYLDIHYDROPTERIDINE PYROPHOSPHOKINASE"/>
    <property type="match status" value="1"/>
</dbReference>
<name>A0A2S7VDM6_9VIBR</name>
<dbReference type="EMBL" id="MSCI01000002">
    <property type="protein sequence ID" value="PQJ60294.1"/>
    <property type="molecule type" value="Genomic_DNA"/>
</dbReference>
<sequence length="165" mass="18703">MAIVYVSIGSNINREHHITESLKALNHRFAPLQISQFYDCEPVGFEGDNFLNLVAGFECDLPIAELAKTLHQIEFDNGRQRETKQYASRTMDIDILLYGDQVGIIDGVELPRGEITEYAFVLRPLVDLAATAHHPILNTSFQQLWNSFDQASQKTVPIPFELRLT</sequence>
<dbReference type="EC" id="2.7.6.3" evidence="2"/>
<comment type="pathway">
    <text evidence="1">Cofactor biosynthesis; tetrahydrofolate biosynthesis; 2-amino-4-hydroxy-6-hydroxymethyl-7,8-dihydropteridine diphosphate from 7,8-dihydroneopterin triphosphate: step 4/4.</text>
</comment>
<keyword evidence="6" id="KW-0067">ATP-binding</keyword>
<dbReference type="SUPFAM" id="SSF55083">
    <property type="entry name" value="6-hydroxymethyl-7,8-dihydropterin pyrophosphokinase, HPPK"/>
    <property type="match status" value="1"/>
</dbReference>
<feature type="domain" description="7,8-dihydro-6-hydroxymethylpterin-pyrophosphokinase" evidence="8">
    <location>
        <begin position="5"/>
        <end position="129"/>
    </location>
</feature>
<dbReference type="GO" id="GO:0003848">
    <property type="term" value="F:2-amino-4-hydroxy-6-hydroxymethyldihydropteridine diphosphokinase activity"/>
    <property type="evidence" value="ECO:0007669"/>
    <property type="project" value="UniProtKB-EC"/>
</dbReference>